<gene>
    <name evidence="1" type="ORF">C900_00189</name>
</gene>
<proteinExistence type="predicted"/>
<dbReference type="Proteomes" id="UP000011135">
    <property type="component" value="Unassembled WGS sequence"/>
</dbReference>
<dbReference type="AlphaFoldDB" id="L8JIJ0"/>
<dbReference type="EMBL" id="AMZN01000101">
    <property type="protein sequence ID" value="ELR68645.1"/>
    <property type="molecule type" value="Genomic_DNA"/>
</dbReference>
<protein>
    <submittedName>
        <fullName evidence="1">Uncharacterized protein</fullName>
    </submittedName>
</protein>
<accession>L8JIJ0</accession>
<reference evidence="1 2" key="1">
    <citation type="submission" date="2012-12" db="EMBL/GenBank/DDBJ databases">
        <title>Genome assembly of Fulvivirga imtechensis AK7.</title>
        <authorList>
            <person name="Nupur N."/>
            <person name="Khatri I."/>
            <person name="Kumar R."/>
            <person name="Subramanian S."/>
            <person name="Pinnaka A."/>
        </authorList>
    </citation>
    <scope>NUCLEOTIDE SEQUENCE [LARGE SCALE GENOMIC DNA]</scope>
    <source>
        <strain evidence="1 2">AK7</strain>
    </source>
</reference>
<organism evidence="1 2">
    <name type="scientific">Fulvivirga imtechensis AK7</name>
    <dbReference type="NCBI Taxonomy" id="1237149"/>
    <lineage>
        <taxon>Bacteria</taxon>
        <taxon>Pseudomonadati</taxon>
        <taxon>Bacteroidota</taxon>
        <taxon>Cytophagia</taxon>
        <taxon>Cytophagales</taxon>
        <taxon>Fulvivirgaceae</taxon>
        <taxon>Fulvivirga</taxon>
    </lineage>
</organism>
<evidence type="ECO:0000313" key="2">
    <source>
        <dbReference type="Proteomes" id="UP000011135"/>
    </source>
</evidence>
<sequence>MADKNAYADAIRGVRYHQLVPDEYPMNRGMRHQKDCRKFS</sequence>
<keyword evidence="2" id="KW-1185">Reference proteome</keyword>
<name>L8JIJ0_9BACT</name>
<comment type="caution">
    <text evidence="1">The sequence shown here is derived from an EMBL/GenBank/DDBJ whole genome shotgun (WGS) entry which is preliminary data.</text>
</comment>
<evidence type="ECO:0000313" key="1">
    <source>
        <dbReference type="EMBL" id="ELR68645.1"/>
    </source>
</evidence>